<dbReference type="InterPro" id="IPR046947">
    <property type="entry name" value="LytR-like"/>
</dbReference>
<dbReference type="InterPro" id="IPR007492">
    <property type="entry name" value="LytTR_DNA-bd_dom"/>
</dbReference>
<dbReference type="SMART" id="SM00850">
    <property type="entry name" value="LytTR"/>
    <property type="match status" value="1"/>
</dbReference>
<name>A0A0F9K856_9ZZZZ</name>
<proteinExistence type="predicted"/>
<accession>A0A0F9K856</accession>
<protein>
    <recommendedName>
        <fullName evidence="4">HTH LytTR-type domain-containing protein</fullName>
    </recommendedName>
</protein>
<dbReference type="GO" id="GO:0000156">
    <property type="term" value="F:phosphorelay response regulator activity"/>
    <property type="evidence" value="ECO:0007669"/>
    <property type="project" value="InterPro"/>
</dbReference>
<dbReference type="PROSITE" id="PS50930">
    <property type="entry name" value="HTH_LYTTR"/>
    <property type="match status" value="1"/>
</dbReference>
<dbReference type="PANTHER" id="PTHR37299">
    <property type="entry name" value="TRANSCRIPTIONAL REGULATOR-RELATED"/>
    <property type="match status" value="1"/>
</dbReference>
<dbReference type="EMBL" id="LAZR01008534">
    <property type="protein sequence ID" value="KKM78148.1"/>
    <property type="molecule type" value="Genomic_DNA"/>
</dbReference>
<feature type="domain" description="HTH LytTR-type" evidence="2">
    <location>
        <begin position="184"/>
        <end position="279"/>
    </location>
</feature>
<dbReference type="GO" id="GO:0003677">
    <property type="term" value="F:DNA binding"/>
    <property type="evidence" value="ECO:0007669"/>
    <property type="project" value="InterPro"/>
</dbReference>
<dbReference type="Gene3D" id="2.40.50.1020">
    <property type="entry name" value="LytTr DNA-binding domain"/>
    <property type="match status" value="1"/>
</dbReference>
<dbReference type="SUPFAM" id="SSF52172">
    <property type="entry name" value="CheY-like"/>
    <property type="match status" value="1"/>
</dbReference>
<evidence type="ECO:0000259" key="2">
    <source>
        <dbReference type="PROSITE" id="PS50930"/>
    </source>
</evidence>
<dbReference type="Pfam" id="PF04397">
    <property type="entry name" value="LytTR"/>
    <property type="match status" value="1"/>
</dbReference>
<sequence length="286" mass="32992">MCKVFLSNTFIVKKLCINTPNNVGINLVAMYLTIFNLHSNYSALEYTYTILDSDATSNLQLQHYLEEYGDFRCAALAKDSTEGINSILKFSPDVVFINLNENANEYFQMVMELHQYISNIPVIIGISKSKNYAYDAIKNGFFDYWLMPYNEFDIRKSLLRLKKQVPAKAEPDTLCLKSYSDFQYINTNDILYLQADNNATEFVMKDGTVNNAFKTLKTFENQLPKNFVRIHQSYIVNTDYISRINYGKSICTLKQNKKQLPFSKSYRSNIDVLKKVLSKNAISSLN</sequence>
<dbReference type="InterPro" id="IPR011006">
    <property type="entry name" value="CheY-like_superfamily"/>
</dbReference>
<comment type="caution">
    <text evidence="3">The sequence shown here is derived from an EMBL/GenBank/DDBJ whole genome shotgun (WGS) entry which is preliminary data.</text>
</comment>
<organism evidence="3">
    <name type="scientific">marine sediment metagenome</name>
    <dbReference type="NCBI Taxonomy" id="412755"/>
    <lineage>
        <taxon>unclassified sequences</taxon>
        <taxon>metagenomes</taxon>
        <taxon>ecological metagenomes</taxon>
    </lineage>
</organism>
<dbReference type="AlphaFoldDB" id="A0A0F9K856"/>
<gene>
    <name evidence="3" type="ORF">LCGC14_1362880</name>
</gene>
<dbReference type="InterPro" id="IPR001789">
    <property type="entry name" value="Sig_transdc_resp-reg_receiver"/>
</dbReference>
<feature type="domain" description="Response regulatory" evidence="1">
    <location>
        <begin position="47"/>
        <end position="162"/>
    </location>
</feature>
<evidence type="ECO:0008006" key="4">
    <source>
        <dbReference type="Google" id="ProtNLM"/>
    </source>
</evidence>
<dbReference type="PANTHER" id="PTHR37299:SF1">
    <property type="entry name" value="STAGE 0 SPORULATION PROTEIN A HOMOLOG"/>
    <property type="match status" value="1"/>
</dbReference>
<dbReference type="PROSITE" id="PS50110">
    <property type="entry name" value="RESPONSE_REGULATORY"/>
    <property type="match status" value="1"/>
</dbReference>
<evidence type="ECO:0000313" key="3">
    <source>
        <dbReference type="EMBL" id="KKM78148.1"/>
    </source>
</evidence>
<dbReference type="Gene3D" id="3.40.50.2300">
    <property type="match status" value="1"/>
</dbReference>
<evidence type="ECO:0000259" key="1">
    <source>
        <dbReference type="PROSITE" id="PS50110"/>
    </source>
</evidence>
<reference evidence="3" key="1">
    <citation type="journal article" date="2015" name="Nature">
        <title>Complex archaea that bridge the gap between prokaryotes and eukaryotes.</title>
        <authorList>
            <person name="Spang A."/>
            <person name="Saw J.H."/>
            <person name="Jorgensen S.L."/>
            <person name="Zaremba-Niedzwiedzka K."/>
            <person name="Martijn J."/>
            <person name="Lind A.E."/>
            <person name="van Eijk R."/>
            <person name="Schleper C."/>
            <person name="Guy L."/>
            <person name="Ettema T.J."/>
        </authorList>
    </citation>
    <scope>NUCLEOTIDE SEQUENCE</scope>
</reference>